<dbReference type="InterPro" id="IPR035901">
    <property type="entry name" value="GIY-YIG_endonuc_sf"/>
</dbReference>
<organism evidence="1 2">
    <name type="scientific">Perkinsus olseni</name>
    <name type="common">Perkinsus atlanticus</name>
    <dbReference type="NCBI Taxonomy" id="32597"/>
    <lineage>
        <taxon>Eukaryota</taxon>
        <taxon>Sar</taxon>
        <taxon>Alveolata</taxon>
        <taxon>Perkinsozoa</taxon>
        <taxon>Perkinsea</taxon>
        <taxon>Perkinsida</taxon>
        <taxon>Perkinsidae</taxon>
        <taxon>Perkinsus</taxon>
    </lineage>
</organism>
<gene>
    <name evidence="1" type="ORF">FOZ60_014930</name>
</gene>
<evidence type="ECO:0000313" key="2">
    <source>
        <dbReference type="Proteomes" id="UP000541610"/>
    </source>
</evidence>
<reference evidence="1 2" key="1">
    <citation type="submission" date="2020-04" db="EMBL/GenBank/DDBJ databases">
        <title>Perkinsus olseni comparative genomics.</title>
        <authorList>
            <person name="Bogema D.R."/>
        </authorList>
    </citation>
    <scope>NUCLEOTIDE SEQUENCE [LARGE SCALE GENOMIC DNA]</scope>
    <source>
        <strain evidence="1">00978-12</strain>
    </source>
</reference>
<evidence type="ECO:0000313" key="1">
    <source>
        <dbReference type="EMBL" id="KAF4679553.1"/>
    </source>
</evidence>
<protein>
    <submittedName>
        <fullName evidence="1">Uncharacterized protein</fullName>
    </submittedName>
</protein>
<dbReference type="Gene3D" id="3.40.1440.10">
    <property type="entry name" value="GIY-YIG endonuclease"/>
    <property type="match status" value="1"/>
</dbReference>
<dbReference type="AlphaFoldDB" id="A0A7J6N6J5"/>
<name>A0A7J6N6J5_PEROL</name>
<comment type="caution">
    <text evidence="1">The sequence shown here is derived from an EMBL/GenBank/DDBJ whole genome shotgun (WGS) entry which is preliminary data.</text>
</comment>
<accession>A0A7J6N6J5</accession>
<sequence length="361" mass="40292">MKGLQSAGFEVVGPRVSGRGGLSELDSLYEEFDAFLAGIRNEISRRFNGAVVCVTKAIQSIALTAQGSAEESDAWTCERAEAVGRSLSWDEHDINGLVAEATSFTKVSRAMLSMPSSVDKLSTGVSSTVKRLVRDPIVKSGFPLHFRLLHLSLVAATNSASPERSFSAVKRLMRQTRQSTTSSHLADLVITAKEGPECNDDVTVRDIAREMARRFMAKRKRRILHLYEALDMSNIFFVGSRAETMEAIAVLLRQSTQWDAYVRHVSYIGQTRRLARRLENHNKGLKGAAFTRLPHLRPWGVLAYVVGFDHTTDKAYNRRFSVAVDVADLHDFIQRSMLALGMRLCLFLLPLLKKNEHSHCI</sequence>
<proteinExistence type="predicted"/>
<dbReference type="OrthoDB" id="6159421at2759"/>
<dbReference type="EMBL" id="JABANP010000720">
    <property type="protein sequence ID" value="KAF4679553.1"/>
    <property type="molecule type" value="Genomic_DNA"/>
</dbReference>
<dbReference type="Proteomes" id="UP000541610">
    <property type="component" value="Unassembled WGS sequence"/>
</dbReference>